<evidence type="ECO:0000313" key="15">
    <source>
        <dbReference type="Proteomes" id="UP000014500"/>
    </source>
</evidence>
<keyword evidence="4 11" id="KW-0863">Zinc-finger</keyword>
<evidence type="ECO:0000256" key="1">
    <source>
        <dbReference type="ARBA" id="ARBA00004123"/>
    </source>
</evidence>
<dbReference type="Pfam" id="PF00320">
    <property type="entry name" value="GATA"/>
    <property type="match status" value="2"/>
</dbReference>
<dbReference type="GO" id="GO:0005634">
    <property type="term" value="C:nucleus"/>
    <property type="evidence" value="ECO:0007669"/>
    <property type="project" value="UniProtKB-SubCell"/>
</dbReference>
<feature type="domain" description="GATA-type" evidence="13">
    <location>
        <begin position="317"/>
        <end position="370"/>
    </location>
</feature>
<feature type="region of interest" description="Disordered" evidence="12">
    <location>
        <begin position="363"/>
        <end position="384"/>
    </location>
</feature>
<reference evidence="15" key="1">
    <citation type="submission" date="2011-05" db="EMBL/GenBank/DDBJ databases">
        <authorList>
            <person name="Richards S.R."/>
            <person name="Qu J."/>
            <person name="Jiang H."/>
            <person name="Jhangiani S.N."/>
            <person name="Agravi P."/>
            <person name="Goodspeed R."/>
            <person name="Gross S."/>
            <person name="Mandapat C."/>
            <person name="Jackson L."/>
            <person name="Mathew T."/>
            <person name="Pu L."/>
            <person name="Thornton R."/>
            <person name="Saada N."/>
            <person name="Wilczek-Boney K.B."/>
            <person name="Lee S."/>
            <person name="Kovar C."/>
            <person name="Wu Y."/>
            <person name="Scherer S.E."/>
            <person name="Worley K.C."/>
            <person name="Muzny D.M."/>
            <person name="Gibbs R."/>
        </authorList>
    </citation>
    <scope>NUCLEOTIDE SEQUENCE</scope>
    <source>
        <strain evidence="15">Brora</strain>
    </source>
</reference>
<feature type="compositionally biased region" description="Polar residues" evidence="12">
    <location>
        <begin position="28"/>
        <end position="45"/>
    </location>
</feature>
<name>T1JKZ7_STRMM</name>
<dbReference type="PANTHER" id="PTHR10071">
    <property type="entry name" value="TRANSCRIPTION FACTOR GATA FAMILY MEMBER"/>
    <property type="match status" value="1"/>
</dbReference>
<dbReference type="PROSITE" id="PS00344">
    <property type="entry name" value="GATA_ZN_FINGER_1"/>
    <property type="match status" value="2"/>
</dbReference>
<evidence type="ECO:0000256" key="4">
    <source>
        <dbReference type="ARBA" id="ARBA00022771"/>
    </source>
</evidence>
<evidence type="ECO:0000256" key="2">
    <source>
        <dbReference type="ARBA" id="ARBA00022723"/>
    </source>
</evidence>
<dbReference type="eggNOG" id="KOG1601">
    <property type="taxonomic scope" value="Eukaryota"/>
</dbReference>
<dbReference type="PROSITE" id="PS50114">
    <property type="entry name" value="GATA_ZN_FINGER_2"/>
    <property type="match status" value="2"/>
</dbReference>
<evidence type="ECO:0000256" key="7">
    <source>
        <dbReference type="ARBA" id="ARBA00023125"/>
    </source>
</evidence>
<proteinExistence type="predicted"/>
<evidence type="ECO:0000256" key="5">
    <source>
        <dbReference type="ARBA" id="ARBA00022833"/>
    </source>
</evidence>
<feature type="compositionally biased region" description="Low complexity" evidence="12">
    <location>
        <begin position="58"/>
        <end position="67"/>
    </location>
</feature>
<feature type="domain" description="GATA-type" evidence="13">
    <location>
        <begin position="262"/>
        <end position="318"/>
    </location>
</feature>
<dbReference type="AlphaFoldDB" id="T1JKZ7"/>
<dbReference type="GO" id="GO:0000978">
    <property type="term" value="F:RNA polymerase II cis-regulatory region sequence-specific DNA binding"/>
    <property type="evidence" value="ECO:0007669"/>
    <property type="project" value="TreeGrafter"/>
</dbReference>
<dbReference type="GO" id="GO:0045944">
    <property type="term" value="P:positive regulation of transcription by RNA polymerase II"/>
    <property type="evidence" value="ECO:0007669"/>
    <property type="project" value="TreeGrafter"/>
</dbReference>
<comment type="subcellular location">
    <subcellularLocation>
        <location evidence="1">Nucleus</location>
    </subcellularLocation>
</comment>
<dbReference type="GO" id="GO:0045165">
    <property type="term" value="P:cell fate commitment"/>
    <property type="evidence" value="ECO:0007669"/>
    <property type="project" value="TreeGrafter"/>
</dbReference>
<dbReference type="CDD" id="cd00202">
    <property type="entry name" value="ZnF_GATA"/>
    <property type="match status" value="2"/>
</dbReference>
<dbReference type="InterPro" id="IPR000679">
    <property type="entry name" value="Znf_GATA"/>
</dbReference>
<dbReference type="PRINTS" id="PR00619">
    <property type="entry name" value="GATAZNFINGER"/>
</dbReference>
<dbReference type="PANTHER" id="PTHR10071:SF281">
    <property type="entry name" value="BOX A-BINDING FACTOR-RELATED"/>
    <property type="match status" value="1"/>
</dbReference>
<dbReference type="SUPFAM" id="SSF57716">
    <property type="entry name" value="Glucocorticoid receptor-like (DNA-binding domain)"/>
    <property type="match status" value="2"/>
</dbReference>
<keyword evidence="9" id="KW-0804">Transcription</keyword>
<dbReference type="HOGENOM" id="CLU_540058_0_0_1"/>
<dbReference type="GO" id="GO:0000122">
    <property type="term" value="P:negative regulation of transcription by RNA polymerase II"/>
    <property type="evidence" value="ECO:0007669"/>
    <property type="project" value="TreeGrafter"/>
</dbReference>
<keyword evidence="3" id="KW-0677">Repeat</keyword>
<dbReference type="EnsemblMetazoa" id="SMAR014527-RA">
    <property type="protein sequence ID" value="SMAR014527-PA"/>
    <property type="gene ID" value="SMAR014527"/>
</dbReference>
<dbReference type="GO" id="GO:0000981">
    <property type="term" value="F:DNA-binding transcription factor activity, RNA polymerase II-specific"/>
    <property type="evidence" value="ECO:0007669"/>
    <property type="project" value="TreeGrafter"/>
</dbReference>
<evidence type="ECO:0000256" key="6">
    <source>
        <dbReference type="ARBA" id="ARBA00023015"/>
    </source>
</evidence>
<keyword evidence="2" id="KW-0479">Metal-binding</keyword>
<keyword evidence="15" id="KW-1185">Reference proteome</keyword>
<dbReference type="PhylomeDB" id="T1JKZ7"/>
<reference evidence="14" key="2">
    <citation type="submission" date="2015-02" db="UniProtKB">
        <authorList>
            <consortium name="EnsemblMetazoa"/>
        </authorList>
    </citation>
    <scope>IDENTIFICATION</scope>
</reference>
<evidence type="ECO:0000256" key="3">
    <source>
        <dbReference type="ARBA" id="ARBA00022737"/>
    </source>
</evidence>
<feature type="region of interest" description="Disordered" evidence="12">
    <location>
        <begin position="1"/>
        <end position="113"/>
    </location>
</feature>
<accession>T1JKZ7</accession>
<keyword evidence="6" id="KW-0805">Transcription regulation</keyword>
<dbReference type="EMBL" id="JH432008">
    <property type="status" value="NOT_ANNOTATED_CDS"/>
    <property type="molecule type" value="Genomic_DNA"/>
</dbReference>
<feature type="compositionally biased region" description="Polar residues" evidence="12">
    <location>
        <begin position="1"/>
        <end position="15"/>
    </location>
</feature>
<organism evidence="14 15">
    <name type="scientific">Strigamia maritima</name>
    <name type="common">European centipede</name>
    <name type="synonym">Geophilus maritimus</name>
    <dbReference type="NCBI Taxonomy" id="126957"/>
    <lineage>
        <taxon>Eukaryota</taxon>
        <taxon>Metazoa</taxon>
        <taxon>Ecdysozoa</taxon>
        <taxon>Arthropoda</taxon>
        <taxon>Myriapoda</taxon>
        <taxon>Chilopoda</taxon>
        <taxon>Pleurostigmophora</taxon>
        <taxon>Geophilomorpha</taxon>
        <taxon>Linotaeniidae</taxon>
        <taxon>Strigamia</taxon>
    </lineage>
</organism>
<dbReference type="InterPro" id="IPR013088">
    <property type="entry name" value="Znf_NHR/GATA"/>
</dbReference>
<keyword evidence="8" id="KW-0010">Activator</keyword>
<keyword evidence="7" id="KW-0238">DNA-binding</keyword>
<protein>
    <recommendedName>
        <fullName evidence="13">GATA-type domain-containing protein</fullName>
    </recommendedName>
</protein>
<keyword evidence="10" id="KW-0539">Nucleus</keyword>
<dbReference type="FunFam" id="3.30.50.10:FF:000032">
    <property type="entry name" value="Transcription factor GATA-3"/>
    <property type="match status" value="1"/>
</dbReference>
<evidence type="ECO:0000313" key="14">
    <source>
        <dbReference type="EnsemblMetazoa" id="SMAR014527-PA"/>
    </source>
</evidence>
<keyword evidence="5" id="KW-0862">Zinc</keyword>
<dbReference type="InterPro" id="IPR039355">
    <property type="entry name" value="Transcription_factor_GATA"/>
</dbReference>
<evidence type="ECO:0000256" key="9">
    <source>
        <dbReference type="ARBA" id="ARBA00023163"/>
    </source>
</evidence>
<evidence type="ECO:0000256" key="10">
    <source>
        <dbReference type="ARBA" id="ARBA00023242"/>
    </source>
</evidence>
<dbReference type="Gene3D" id="3.30.50.10">
    <property type="entry name" value="Erythroid Transcription Factor GATA-1, subunit A"/>
    <property type="match status" value="2"/>
</dbReference>
<dbReference type="SMART" id="SM00401">
    <property type="entry name" value="ZnF_GATA"/>
    <property type="match status" value="2"/>
</dbReference>
<evidence type="ECO:0000259" key="13">
    <source>
        <dbReference type="PROSITE" id="PS50114"/>
    </source>
</evidence>
<evidence type="ECO:0000256" key="11">
    <source>
        <dbReference type="PROSITE-ProRule" id="PRU00094"/>
    </source>
</evidence>
<dbReference type="GO" id="GO:0008270">
    <property type="term" value="F:zinc ion binding"/>
    <property type="evidence" value="ECO:0007669"/>
    <property type="project" value="UniProtKB-KW"/>
</dbReference>
<dbReference type="STRING" id="126957.T1JKZ7"/>
<sequence>MATNAPPTASINNATAWLKQEPDPLRALQSTPSSTPPTLDANTATADLEPTSKLNALSPSTTYTSPHTPEKTPPTPTNHHHLLMADYSVYNSAADPSPPPQHRSPYASSPSRDFFAVGGGLPMDGSGQFGPDSGLAAASFTNMYIRNSAFPIQYFNNQDSVNTSNGWSTSTPGLPADEYTALKNSTGSLPSIGQRFSLAGTGAGLTPRSNGLQPYTSAYMNATSPAELTTWASYDSASTLHYGVANSASPPMGRMNSDSELFNDSRECVNCGTVSTPLWRRDGTGHYLCNACGLYHKINRGMNRPYIKPQRRLSASKRAGMKCSNCYTEQTSLWRRNNVGEAVCNACGLYYKLHGVNRPLAMKKDSIQTRKRKPKNVSTPLKQENDNTNVQENKVRSLRVTNNDSNPVSHYNLYASSALNLPSGTSHPGSIVNSQAMVKPISLSPPLYHPPSVPHHHMSPSPPNIITSATRMASVSNVITTAITTTNGRYESNFGHDHHLTTKEV</sequence>
<evidence type="ECO:0000256" key="12">
    <source>
        <dbReference type="SAM" id="MobiDB-lite"/>
    </source>
</evidence>
<dbReference type="FunFam" id="3.30.50.10:FF:000001">
    <property type="entry name" value="GATA transcription factor (GATAd)"/>
    <property type="match status" value="1"/>
</dbReference>
<evidence type="ECO:0000256" key="8">
    <source>
        <dbReference type="ARBA" id="ARBA00023159"/>
    </source>
</evidence>
<dbReference type="Proteomes" id="UP000014500">
    <property type="component" value="Unassembled WGS sequence"/>
</dbReference>